<dbReference type="AlphaFoldDB" id="A0AAV0F9W2"/>
<feature type="region of interest" description="Disordered" evidence="1">
    <location>
        <begin position="1"/>
        <end position="22"/>
    </location>
</feature>
<keyword evidence="3" id="KW-1185">Reference proteome</keyword>
<proteinExistence type="predicted"/>
<gene>
    <name evidence="2" type="ORF">CEPIT_LOCUS32045</name>
</gene>
<accession>A0AAV0F9W2</accession>
<sequence length="132" mass="15350">MSKMVCRPSTTRETKHTPNFQKSDRYTTHPAYLARHYRLVVHLTRIPPSPISNSKCFRLSWTPMTTPRSAFHIYEASLVHSGHPTPRPDSIYCNIDIHFDHPHSRFLLLCRPYNTSFISHPMLHLGCLKPLT</sequence>
<comment type="caution">
    <text evidence="2">The sequence shown here is derived from an EMBL/GenBank/DDBJ whole genome shotgun (WGS) entry which is preliminary data.</text>
</comment>
<feature type="compositionally biased region" description="Basic and acidic residues" evidence="1">
    <location>
        <begin position="10"/>
        <end position="22"/>
    </location>
</feature>
<evidence type="ECO:0000256" key="1">
    <source>
        <dbReference type="SAM" id="MobiDB-lite"/>
    </source>
</evidence>
<organism evidence="2 3">
    <name type="scientific">Cuscuta epithymum</name>
    <dbReference type="NCBI Taxonomy" id="186058"/>
    <lineage>
        <taxon>Eukaryota</taxon>
        <taxon>Viridiplantae</taxon>
        <taxon>Streptophyta</taxon>
        <taxon>Embryophyta</taxon>
        <taxon>Tracheophyta</taxon>
        <taxon>Spermatophyta</taxon>
        <taxon>Magnoliopsida</taxon>
        <taxon>eudicotyledons</taxon>
        <taxon>Gunneridae</taxon>
        <taxon>Pentapetalae</taxon>
        <taxon>asterids</taxon>
        <taxon>lamiids</taxon>
        <taxon>Solanales</taxon>
        <taxon>Convolvulaceae</taxon>
        <taxon>Cuscuteae</taxon>
        <taxon>Cuscuta</taxon>
        <taxon>Cuscuta subgen. Cuscuta</taxon>
    </lineage>
</organism>
<name>A0AAV0F9W2_9ASTE</name>
<protein>
    <submittedName>
        <fullName evidence="2">Uncharacterized protein</fullName>
    </submittedName>
</protein>
<reference evidence="2" key="1">
    <citation type="submission" date="2022-07" db="EMBL/GenBank/DDBJ databases">
        <authorList>
            <person name="Macas J."/>
            <person name="Novak P."/>
            <person name="Neumann P."/>
        </authorList>
    </citation>
    <scope>NUCLEOTIDE SEQUENCE</scope>
</reference>
<evidence type="ECO:0000313" key="3">
    <source>
        <dbReference type="Proteomes" id="UP001152523"/>
    </source>
</evidence>
<dbReference type="Proteomes" id="UP001152523">
    <property type="component" value="Unassembled WGS sequence"/>
</dbReference>
<dbReference type="EMBL" id="CAMAPF010000968">
    <property type="protein sequence ID" value="CAH9132273.1"/>
    <property type="molecule type" value="Genomic_DNA"/>
</dbReference>
<evidence type="ECO:0000313" key="2">
    <source>
        <dbReference type="EMBL" id="CAH9132273.1"/>
    </source>
</evidence>